<dbReference type="GO" id="GO:0051225">
    <property type="term" value="P:spindle assembly"/>
    <property type="evidence" value="ECO:0007669"/>
    <property type="project" value="InterPro"/>
</dbReference>
<dbReference type="Pfam" id="PF14661">
    <property type="entry name" value="HAUS6_N"/>
    <property type="match status" value="1"/>
</dbReference>
<dbReference type="GO" id="GO:0070652">
    <property type="term" value="C:HAUS complex"/>
    <property type="evidence" value="ECO:0007669"/>
    <property type="project" value="InterPro"/>
</dbReference>
<gene>
    <name evidence="4" type="ORF">P4O66_008405</name>
</gene>
<dbReference type="PANTHER" id="PTHR16151:SF2">
    <property type="entry name" value="HAUS AUGMIN-LIKE COMPLEX SUBUNIT 6"/>
    <property type="match status" value="1"/>
</dbReference>
<dbReference type="InterPro" id="IPR028163">
    <property type="entry name" value="HAUS_6_N"/>
</dbReference>
<name>A0AAD8ZCS4_9TELE</name>
<evidence type="ECO:0000259" key="3">
    <source>
        <dbReference type="Pfam" id="PF14661"/>
    </source>
</evidence>
<organism evidence="4 5">
    <name type="scientific">Electrophorus voltai</name>
    <dbReference type="NCBI Taxonomy" id="2609070"/>
    <lineage>
        <taxon>Eukaryota</taxon>
        <taxon>Metazoa</taxon>
        <taxon>Chordata</taxon>
        <taxon>Craniata</taxon>
        <taxon>Vertebrata</taxon>
        <taxon>Euteleostomi</taxon>
        <taxon>Actinopterygii</taxon>
        <taxon>Neopterygii</taxon>
        <taxon>Teleostei</taxon>
        <taxon>Ostariophysi</taxon>
        <taxon>Gymnotiformes</taxon>
        <taxon>Gymnotoidei</taxon>
        <taxon>Gymnotidae</taxon>
        <taxon>Electrophorus</taxon>
    </lineage>
</organism>
<feature type="region of interest" description="Disordered" evidence="2">
    <location>
        <begin position="452"/>
        <end position="489"/>
    </location>
</feature>
<feature type="non-terminal residue" evidence="4">
    <location>
        <position position="1"/>
    </location>
</feature>
<comment type="caution">
    <text evidence="4">The sequence shown here is derived from an EMBL/GenBank/DDBJ whole genome shotgun (WGS) entry which is preliminary data.</text>
</comment>
<dbReference type="PANTHER" id="PTHR16151">
    <property type="entry name" value="HAUS AUGMIN-LIKE COMPLEX SUBUNIT 6"/>
    <property type="match status" value="1"/>
</dbReference>
<protein>
    <recommendedName>
        <fullName evidence="3">HAUS augmin-like complex subunit 6 N-terminal domain-containing protein</fullName>
    </recommendedName>
</protein>
<accession>A0AAD8ZCS4</accession>
<reference evidence="4" key="1">
    <citation type="submission" date="2023-03" db="EMBL/GenBank/DDBJ databases">
        <title>Electrophorus voltai genome.</title>
        <authorList>
            <person name="Bian C."/>
        </authorList>
    </citation>
    <scope>NUCLEOTIDE SEQUENCE</scope>
    <source>
        <strain evidence="4">CB-2022</strain>
        <tissue evidence="4">Muscle</tissue>
    </source>
</reference>
<sequence length="765" mass="85707">NMFDKPNKEAFYIVIHFLFKKLNPSRVQEVFRHCWPVLDRKADAEFRKAAFEWLQEIANEERSTFPKVAASHLLSASGPRFISLMLHLAKHVMVKLMKTFTSGVVFETTYNPIIICKVNSSDKKAAAVPASSVEIEMKRFHMVKRHFQRVSVEQDSLIQDYQKRARCLENSLKNLKAEDVKYDDLLKKYENKMDLEGDLLTKIHKVRSLWAEINEALSSLEGERSVLDSVLEGRVDQYVLDGKDISVNIPTILLERLERLSQQTSIGRLYEGGQPILLPLLELLNVGLSVLCDERAKVSGPASQLHHQTLQGQAVLMNRSKESLKNTGRKLVKKDIPHVKSSIKSLEEDWVRKWSECLSHTPLISFLNEDPVLDFLSPMAPLSFEPASEASFQASIFSRYPAKLPELREQTHKEKPCLIQKEVETDPEFSSSLPAEYKPKDVLFTGRVASPRPVTPPGVHPETPAVAPTPGLVQSSRRRPCPPQTKTSTVMPKAQILELEYDNLASQACIACPHANSEFAEAVTMSPEDGRKSGMELEQLINMLSDPFTTKKQLPRTPESLIMDVRTSWRKAVEEGKAEKHEMFHDGLSCLIKPTTEANERNPSPELFSLGGSISADHLPCTSPLSQQGASPHSTVIWDSSQLEAFSPSSSSIIHFSIAHENFPAMENDGSCICGDGPQGDQDEVEEEFLPSVVSHSPERVTTHHMAQFHLADFLPSAKRMSPGYSSCAGEKVFSLDLDQVESFSSPQRELTLPNLMTFSPMDEL</sequence>
<evidence type="ECO:0000256" key="1">
    <source>
        <dbReference type="SAM" id="Coils"/>
    </source>
</evidence>
<dbReference type="InterPro" id="IPR026797">
    <property type="entry name" value="HAUS_6"/>
</dbReference>
<feature type="domain" description="HAUS augmin-like complex subunit 6 N-terminal" evidence="3">
    <location>
        <begin position="1"/>
        <end position="211"/>
    </location>
</feature>
<dbReference type="EMBL" id="JAROKS010000014">
    <property type="protein sequence ID" value="KAK1797007.1"/>
    <property type="molecule type" value="Genomic_DNA"/>
</dbReference>
<dbReference type="Proteomes" id="UP001239994">
    <property type="component" value="Unassembled WGS sequence"/>
</dbReference>
<proteinExistence type="predicted"/>
<dbReference type="GO" id="GO:0008017">
    <property type="term" value="F:microtubule binding"/>
    <property type="evidence" value="ECO:0007669"/>
    <property type="project" value="TreeGrafter"/>
</dbReference>
<evidence type="ECO:0000256" key="2">
    <source>
        <dbReference type="SAM" id="MobiDB-lite"/>
    </source>
</evidence>
<keyword evidence="5" id="KW-1185">Reference proteome</keyword>
<evidence type="ECO:0000313" key="4">
    <source>
        <dbReference type="EMBL" id="KAK1797007.1"/>
    </source>
</evidence>
<dbReference type="AlphaFoldDB" id="A0AAD8ZCS4"/>
<dbReference type="GO" id="GO:1990498">
    <property type="term" value="C:mitotic spindle microtubule"/>
    <property type="evidence" value="ECO:0007669"/>
    <property type="project" value="TreeGrafter"/>
</dbReference>
<evidence type="ECO:0000313" key="5">
    <source>
        <dbReference type="Proteomes" id="UP001239994"/>
    </source>
</evidence>
<feature type="coiled-coil region" evidence="1">
    <location>
        <begin position="158"/>
        <end position="192"/>
    </location>
</feature>
<keyword evidence="1" id="KW-0175">Coiled coil</keyword>